<comment type="caution">
    <text evidence="1">The sequence shown here is derived from an EMBL/GenBank/DDBJ whole genome shotgun (WGS) entry which is preliminary data.</text>
</comment>
<evidence type="ECO:0000313" key="1">
    <source>
        <dbReference type="EMBL" id="MCD7138989.1"/>
    </source>
</evidence>
<keyword evidence="2" id="KW-1185">Reference proteome</keyword>
<dbReference type="Proteomes" id="UP001200032">
    <property type="component" value="Unassembled WGS sequence"/>
</dbReference>
<gene>
    <name evidence="1" type="ORF">LTY59_07115</name>
</gene>
<dbReference type="EMBL" id="JAJPDJ010000063">
    <property type="protein sequence ID" value="MCD7138989.1"/>
    <property type="molecule type" value="Genomic_DNA"/>
</dbReference>
<dbReference type="RefSeq" id="WP_182586318.1">
    <property type="nucleotide sequence ID" value="NZ_JACIVG010000064.1"/>
</dbReference>
<organism evidence="1 2">
    <name type="scientific">Limosilactobacillus balticus</name>
    <dbReference type="NCBI Taxonomy" id="2759747"/>
    <lineage>
        <taxon>Bacteria</taxon>
        <taxon>Bacillati</taxon>
        <taxon>Bacillota</taxon>
        <taxon>Bacilli</taxon>
        <taxon>Lactobacillales</taxon>
        <taxon>Lactobacillaceae</taxon>
        <taxon>Limosilactobacillus</taxon>
    </lineage>
</organism>
<reference evidence="1 2" key="1">
    <citation type="submission" date="2021-12" db="EMBL/GenBank/DDBJ databases">
        <title>A phylogenomic analysis of Limosilactobacillus reuteri reveals ancient and stable evolutionary relationships with rodents and birds and zoonotic transmission to humans.</title>
        <authorList>
            <person name="Li F."/>
            <person name="Li X."/>
            <person name="Cheng C."/>
            <person name="Tollenaar S."/>
            <person name="Zhang J.S."/>
            <person name="Simpson D."/>
            <person name="Tasseva G."/>
            <person name="Perez-Munoz M.E."/>
            <person name="Frese S."/>
            <person name="Gaenzle M.G."/>
            <person name="Walter J."/>
            <person name="Zheng J."/>
        </authorList>
    </citation>
    <scope>NUCLEOTIDE SEQUENCE [LARGE SCALE GENOMIC DNA]</scope>
    <source>
        <strain evidence="1 2">WF-AF5-A</strain>
    </source>
</reference>
<sequence length="72" mass="8779">MGKTSKKQLAMNKDWNARHQEEVRYNRYRNSAESFIKPKSKLQSDTMENDPRYYDDLRDLQTLLKQRLEELK</sequence>
<protein>
    <submittedName>
        <fullName evidence="1">Uncharacterized protein</fullName>
    </submittedName>
</protein>
<evidence type="ECO:0000313" key="2">
    <source>
        <dbReference type="Proteomes" id="UP001200032"/>
    </source>
</evidence>
<accession>A0ABS8RI50</accession>
<proteinExistence type="predicted"/>
<name>A0ABS8RI50_9LACO</name>